<feature type="repeat" description="ANK" evidence="1">
    <location>
        <begin position="22"/>
        <end position="54"/>
    </location>
</feature>
<dbReference type="Gene3D" id="1.25.40.20">
    <property type="entry name" value="Ankyrin repeat-containing domain"/>
    <property type="match status" value="1"/>
</dbReference>
<feature type="non-terminal residue" evidence="2">
    <location>
        <position position="76"/>
    </location>
</feature>
<reference evidence="2 3" key="1">
    <citation type="submission" date="2023-11" db="EMBL/GenBank/DDBJ databases">
        <title>Halocaridina rubra genome assembly.</title>
        <authorList>
            <person name="Smith C."/>
        </authorList>
    </citation>
    <scope>NUCLEOTIDE SEQUENCE [LARGE SCALE GENOMIC DNA]</scope>
    <source>
        <strain evidence="2">EP-1</strain>
        <tissue evidence="2">Whole</tissue>
    </source>
</reference>
<organism evidence="2 3">
    <name type="scientific">Halocaridina rubra</name>
    <name type="common">Hawaiian red shrimp</name>
    <dbReference type="NCBI Taxonomy" id="373956"/>
    <lineage>
        <taxon>Eukaryota</taxon>
        <taxon>Metazoa</taxon>
        <taxon>Ecdysozoa</taxon>
        <taxon>Arthropoda</taxon>
        <taxon>Crustacea</taxon>
        <taxon>Multicrustacea</taxon>
        <taxon>Malacostraca</taxon>
        <taxon>Eumalacostraca</taxon>
        <taxon>Eucarida</taxon>
        <taxon>Decapoda</taxon>
        <taxon>Pleocyemata</taxon>
        <taxon>Caridea</taxon>
        <taxon>Atyoidea</taxon>
        <taxon>Atyidae</taxon>
        <taxon>Halocaridina</taxon>
    </lineage>
</organism>
<dbReference type="InterPro" id="IPR036770">
    <property type="entry name" value="Ankyrin_rpt-contain_sf"/>
</dbReference>
<evidence type="ECO:0008006" key="4">
    <source>
        <dbReference type="Google" id="ProtNLM"/>
    </source>
</evidence>
<evidence type="ECO:0000256" key="1">
    <source>
        <dbReference type="PROSITE-ProRule" id="PRU00023"/>
    </source>
</evidence>
<keyword evidence="1" id="KW-0040">ANK repeat</keyword>
<dbReference type="Proteomes" id="UP001381693">
    <property type="component" value="Unassembled WGS sequence"/>
</dbReference>
<dbReference type="Pfam" id="PF12796">
    <property type="entry name" value="Ank_2"/>
    <property type="match status" value="1"/>
</dbReference>
<comment type="caution">
    <text evidence="2">The sequence shown here is derived from an EMBL/GenBank/DDBJ whole genome shotgun (WGS) entry which is preliminary data.</text>
</comment>
<dbReference type="EMBL" id="JAXCGZ010017225">
    <property type="protein sequence ID" value="KAK7068477.1"/>
    <property type="molecule type" value="Genomic_DNA"/>
</dbReference>
<dbReference type="SMART" id="SM00248">
    <property type="entry name" value="ANK"/>
    <property type="match status" value="1"/>
</dbReference>
<gene>
    <name evidence="2" type="ORF">SK128_017844</name>
</gene>
<name>A0AAN8WNZ2_HALRR</name>
<dbReference type="PROSITE" id="PS50297">
    <property type="entry name" value="ANK_REP_REGION"/>
    <property type="match status" value="1"/>
</dbReference>
<proteinExistence type="predicted"/>
<dbReference type="InterPro" id="IPR002110">
    <property type="entry name" value="Ankyrin_rpt"/>
</dbReference>
<evidence type="ECO:0000313" key="3">
    <source>
        <dbReference type="Proteomes" id="UP001381693"/>
    </source>
</evidence>
<protein>
    <recommendedName>
        <fullName evidence="4">Ankyrin repeat protein</fullName>
    </recommendedName>
</protein>
<evidence type="ECO:0000313" key="2">
    <source>
        <dbReference type="EMBL" id="KAK7068477.1"/>
    </source>
</evidence>
<accession>A0AAN8WNZ2</accession>
<sequence length="76" mass="8393">MCVTSSSPHSSDGRVCNCKNISGWTALMYAAHYQHMDITDLLLMSDASVHIRNNNGCNALMIDVICGYDLIVENEQ</sequence>
<keyword evidence="3" id="KW-1185">Reference proteome</keyword>
<dbReference type="SUPFAM" id="SSF48403">
    <property type="entry name" value="Ankyrin repeat"/>
    <property type="match status" value="1"/>
</dbReference>
<dbReference type="AlphaFoldDB" id="A0AAN8WNZ2"/>
<dbReference type="PROSITE" id="PS50088">
    <property type="entry name" value="ANK_REPEAT"/>
    <property type="match status" value="1"/>
</dbReference>